<dbReference type="Gene3D" id="1.10.287.1490">
    <property type="match status" value="1"/>
</dbReference>
<dbReference type="InterPro" id="IPR013783">
    <property type="entry name" value="Ig-like_fold"/>
</dbReference>
<dbReference type="Proteomes" id="UP000070422">
    <property type="component" value="Unassembled WGS sequence"/>
</dbReference>
<keyword evidence="3" id="KW-1133">Transmembrane helix</keyword>
<dbReference type="EMBL" id="LSCQ01000080">
    <property type="protein sequence ID" value="KXB34252.1"/>
    <property type="molecule type" value="Genomic_DNA"/>
</dbReference>
<name>A0A133XTH3_9LACT</name>
<evidence type="ECO:0000256" key="2">
    <source>
        <dbReference type="SAM" id="MobiDB-lite"/>
    </source>
</evidence>
<dbReference type="InterPro" id="IPR032179">
    <property type="entry name" value="Cry22Aa_Ig-like"/>
</dbReference>
<evidence type="ECO:0000313" key="6">
    <source>
        <dbReference type="EMBL" id="KXB34252.1"/>
    </source>
</evidence>
<dbReference type="PANTHER" id="PTHR19327:SF0">
    <property type="entry name" value="GOLGIN SUBFAMILY A MEMBER 4"/>
    <property type="match status" value="1"/>
</dbReference>
<reference evidence="6 7" key="1">
    <citation type="submission" date="2016-01" db="EMBL/GenBank/DDBJ databases">
        <authorList>
            <person name="Oliw E.H."/>
        </authorList>
    </citation>
    <scope>NUCLEOTIDE SEQUENCE [LARGE SCALE GENOMIC DNA]</scope>
    <source>
        <strain evidence="6 7">KA00635</strain>
    </source>
</reference>
<evidence type="ECO:0000256" key="4">
    <source>
        <dbReference type="SAM" id="SignalP"/>
    </source>
</evidence>
<dbReference type="AlphaFoldDB" id="A0A133XTH3"/>
<keyword evidence="3" id="KW-0472">Membrane</keyword>
<feature type="coiled-coil region" evidence="1">
    <location>
        <begin position="120"/>
        <end position="147"/>
    </location>
</feature>
<feature type="compositionally biased region" description="Basic and acidic residues" evidence="2">
    <location>
        <begin position="713"/>
        <end position="758"/>
    </location>
</feature>
<keyword evidence="3" id="KW-0812">Transmembrane</keyword>
<keyword evidence="4" id="KW-0732">Signal</keyword>
<comment type="caution">
    <text evidence="6">The sequence shown here is derived from an EMBL/GenBank/DDBJ whole genome shotgun (WGS) entry which is preliminary data.</text>
</comment>
<feature type="signal peptide" evidence="4">
    <location>
        <begin position="1"/>
        <end position="23"/>
    </location>
</feature>
<feature type="region of interest" description="Disordered" evidence="2">
    <location>
        <begin position="704"/>
        <end position="765"/>
    </location>
</feature>
<evidence type="ECO:0000256" key="1">
    <source>
        <dbReference type="SAM" id="Coils"/>
    </source>
</evidence>
<dbReference type="OrthoDB" id="197688at2"/>
<feature type="coiled-coil region" evidence="1">
    <location>
        <begin position="181"/>
        <end position="433"/>
    </location>
</feature>
<keyword evidence="1" id="KW-0175">Coiled coil</keyword>
<sequence>MKYNKTFHLLTRSALLLSAFSIGGILSGNLGTDCFPQTFVHAATGPKIWGVHPQLVSDGQQLNLLHGIEGRDEDGSDISQLIKVSHHIKWDQEGTYDVTYTLTNPQGQTTTARTTVTVKLPAWRKQLDDLQNQADTVEKNLNDLKDQLPNTIINEIQPKINDINTQLKALREKDRLFASDLGELRARITRAEKDIDGLKDKDKELEAKIGDLKLNLGKLGQKVDDLQDQVNKHEKRLDDLEPRVFRLETNLALTIERVAGLEERTKWLEDDLRLLEGQFDDQAKQLQAQINANKQLIAELKAEIAGIKEKIAQHDKDIDGLFKHIDELNKRINTLENAMNKHGQMINDLIERMDNAEVALTHAKERIATLEAQNKQLAEKANALSDQMADTKKALLQSIQENTNEINGLKEKAAEIAAKLADHDKDIDQIKAEIKSLYSGLQKVGSAVIAHDQQIATLSLRLTRIEDHLKTTETGLSVLDKFLKELEDKVNQSDQAKDTFLREFQDKIGDMREAGGAIQAKMKSLTQRLAERGADFDQIDKDTAKLEKQAVDLVDRAKAQSDKADALEKMSATLQQALEEANQKISDLQKIQDALEGKVKALEDQHTQKVQTLGQVVQSNRQSLDQMKSQIDHLNQQFPDLLKDQAGLQNTLSQLNQASDTMKTNLSQLSEKEAPLLKKIGGLEQTGTEVEKLANEMKEKVADLKNVQNSVEKANEKVGDTNHDTKEKNQSTQKNEKKPGEKKEGKDKSLDRSNEGKGKSMPKTGLRNPIYLLLSGLAVVVSAVVLWVSGVFKKDVVSKNSGNHKK</sequence>
<dbReference type="RefSeq" id="WP_060937139.1">
    <property type="nucleotide sequence ID" value="NZ_KQ959324.1"/>
</dbReference>
<evidence type="ECO:0000256" key="3">
    <source>
        <dbReference type="SAM" id="Phobius"/>
    </source>
</evidence>
<dbReference type="PATRIC" id="fig|87541.4.peg.1409"/>
<protein>
    <submittedName>
        <fullName evidence="6">LPXTG-motif protein cell wall anchor domain protein</fullName>
    </submittedName>
</protein>
<feature type="transmembrane region" description="Helical" evidence="3">
    <location>
        <begin position="770"/>
        <end position="792"/>
    </location>
</feature>
<evidence type="ECO:0000313" key="7">
    <source>
        <dbReference type="Proteomes" id="UP000070422"/>
    </source>
</evidence>
<dbReference type="Gene3D" id="2.60.40.10">
    <property type="entry name" value="Immunoglobulins"/>
    <property type="match status" value="1"/>
</dbReference>
<feature type="chain" id="PRO_5038543140" evidence="4">
    <location>
        <begin position="24"/>
        <end position="806"/>
    </location>
</feature>
<proteinExistence type="predicted"/>
<dbReference type="SUPFAM" id="SSF57997">
    <property type="entry name" value="Tropomyosin"/>
    <property type="match status" value="2"/>
</dbReference>
<dbReference type="PANTHER" id="PTHR19327">
    <property type="entry name" value="GOLGIN"/>
    <property type="match status" value="1"/>
</dbReference>
<organism evidence="6 7">
    <name type="scientific">Aerococcus christensenii</name>
    <dbReference type="NCBI Taxonomy" id="87541"/>
    <lineage>
        <taxon>Bacteria</taxon>
        <taxon>Bacillati</taxon>
        <taxon>Bacillota</taxon>
        <taxon>Bacilli</taxon>
        <taxon>Lactobacillales</taxon>
        <taxon>Aerococcaceae</taxon>
        <taxon>Aerococcus</taxon>
    </lineage>
</organism>
<feature type="domain" description="Pesticidal crystal protein Cry22Aa Ig-like" evidence="5">
    <location>
        <begin position="48"/>
        <end position="118"/>
    </location>
</feature>
<evidence type="ECO:0000259" key="5">
    <source>
        <dbReference type="Pfam" id="PF16403"/>
    </source>
</evidence>
<dbReference type="Gene3D" id="1.20.5.340">
    <property type="match status" value="2"/>
</dbReference>
<accession>A0A133XTH3</accession>
<dbReference type="Pfam" id="PF16403">
    <property type="entry name" value="Bact_surface_Ig-like"/>
    <property type="match status" value="1"/>
</dbReference>
<gene>
    <name evidence="6" type="ORF">HMPREF3187_01423</name>
</gene>